<evidence type="ECO:0000259" key="3">
    <source>
        <dbReference type="Pfam" id="PF09362"/>
    </source>
</evidence>
<gene>
    <name evidence="4" type="ORF">JX265_009632</name>
</gene>
<feature type="signal peptide" evidence="2">
    <location>
        <begin position="1"/>
        <end position="18"/>
    </location>
</feature>
<dbReference type="PANTHER" id="PTHR43662:SF11">
    <property type="entry name" value="WSC DOMAIN-CONTAINING PROTEIN"/>
    <property type="match status" value="1"/>
</dbReference>
<evidence type="ECO:0000313" key="5">
    <source>
        <dbReference type="Proteomes" id="UP000829685"/>
    </source>
</evidence>
<feature type="domain" description="DUF1996" evidence="3">
    <location>
        <begin position="42"/>
        <end position="301"/>
    </location>
</feature>
<dbReference type="Proteomes" id="UP000829685">
    <property type="component" value="Unassembled WGS sequence"/>
</dbReference>
<feature type="region of interest" description="Disordered" evidence="1">
    <location>
        <begin position="494"/>
        <end position="513"/>
    </location>
</feature>
<keyword evidence="5" id="KW-1185">Reference proteome</keyword>
<dbReference type="EMBL" id="JAFIMR010000030">
    <property type="protein sequence ID" value="KAI1861013.1"/>
    <property type="molecule type" value="Genomic_DNA"/>
</dbReference>
<reference evidence="4" key="1">
    <citation type="submission" date="2021-03" db="EMBL/GenBank/DDBJ databases">
        <title>Revisited historic fungal species revealed as producer of novel bioactive compounds through whole genome sequencing and comparative genomics.</title>
        <authorList>
            <person name="Vignolle G.A."/>
            <person name="Hochenegger N."/>
            <person name="Mach R.L."/>
            <person name="Mach-Aigner A.R."/>
            <person name="Javad Rahimi M."/>
            <person name="Salim K.A."/>
            <person name="Chan C.M."/>
            <person name="Lim L.B.L."/>
            <person name="Cai F."/>
            <person name="Druzhinina I.S."/>
            <person name="U'Ren J.M."/>
            <person name="Derntl C."/>
        </authorList>
    </citation>
    <scope>NUCLEOTIDE SEQUENCE</scope>
    <source>
        <strain evidence="4">TUCIM 5799</strain>
    </source>
</reference>
<protein>
    <recommendedName>
        <fullName evidence="3">DUF1996 domain-containing protein</fullName>
    </recommendedName>
</protein>
<proteinExistence type="predicted"/>
<evidence type="ECO:0000313" key="4">
    <source>
        <dbReference type="EMBL" id="KAI1861013.1"/>
    </source>
</evidence>
<accession>A0A9P9WFM5</accession>
<dbReference type="AlphaFoldDB" id="A0A9P9WFM5"/>
<evidence type="ECO:0000256" key="2">
    <source>
        <dbReference type="SAM" id="SignalP"/>
    </source>
</evidence>
<sequence>MRATITTVLASIATLAAAAQNERTFAVLRFDGDGFMTEGRVDPIINPGTAASHFHGIMGGNAFGTIVVGDQLLSSTCTNAKIKNDKSNYWAPQVYFQDPKNGTFTKVPLFYMNVYYFFEPTDDEIKSFPPGLKMVVGDAKTRDPPAFGGGSNLNPDSGPIQPVQFTCPRTSYNPPSYPADSDGSMAGMQDPHNQGAGAGFPLYPCDTSGAPLRADIHFPSCYNPEVGLEDYKNNMAWPTVTNGKQNCPSGHIHVPHIFFELYWNTPKFDHLWTPDGKNQPFVLANGDRTGFSSHADFISGWDETTLKTIIDTCNVGSIGMQTCPDIPGGLNTDMNCKIDSPIVETLSLEGPLLALPGNNPVSGWGVNGDSSGSGSSDDAGSYPASGTVQQSTAKATSAGSQATSNTAISDAQTSSPAEVSVGHSVGLGGQKGKAPSTSELPEAVGNYATTGTVVAADQPSIPAAANGPAVSTVWDIVTVTQTQTVYAEASAHVKRQNHGHLARHRRSGHLGRS</sequence>
<feature type="compositionally biased region" description="Low complexity" evidence="1">
    <location>
        <begin position="364"/>
        <end position="386"/>
    </location>
</feature>
<feature type="region of interest" description="Disordered" evidence="1">
    <location>
        <begin position="364"/>
        <end position="441"/>
    </location>
</feature>
<dbReference type="PANTHER" id="PTHR43662">
    <property type="match status" value="1"/>
</dbReference>
<feature type="chain" id="PRO_5040136375" description="DUF1996 domain-containing protein" evidence="2">
    <location>
        <begin position="19"/>
        <end position="513"/>
    </location>
</feature>
<dbReference type="InterPro" id="IPR018535">
    <property type="entry name" value="DUF1996"/>
</dbReference>
<feature type="compositionally biased region" description="Polar residues" evidence="1">
    <location>
        <begin position="387"/>
        <end position="417"/>
    </location>
</feature>
<organism evidence="4 5">
    <name type="scientific">Neoarthrinium moseri</name>
    <dbReference type="NCBI Taxonomy" id="1658444"/>
    <lineage>
        <taxon>Eukaryota</taxon>
        <taxon>Fungi</taxon>
        <taxon>Dikarya</taxon>
        <taxon>Ascomycota</taxon>
        <taxon>Pezizomycotina</taxon>
        <taxon>Sordariomycetes</taxon>
        <taxon>Xylariomycetidae</taxon>
        <taxon>Amphisphaeriales</taxon>
        <taxon>Apiosporaceae</taxon>
        <taxon>Neoarthrinium</taxon>
    </lineage>
</organism>
<keyword evidence="2" id="KW-0732">Signal</keyword>
<name>A0A9P9WFM5_9PEZI</name>
<comment type="caution">
    <text evidence="4">The sequence shown here is derived from an EMBL/GenBank/DDBJ whole genome shotgun (WGS) entry which is preliminary data.</text>
</comment>
<dbReference type="Pfam" id="PF09362">
    <property type="entry name" value="DUF1996"/>
    <property type="match status" value="1"/>
</dbReference>
<evidence type="ECO:0000256" key="1">
    <source>
        <dbReference type="SAM" id="MobiDB-lite"/>
    </source>
</evidence>